<dbReference type="GO" id="GO:0016491">
    <property type="term" value="F:oxidoreductase activity"/>
    <property type="evidence" value="ECO:0007669"/>
    <property type="project" value="InterPro"/>
</dbReference>
<keyword evidence="7" id="KW-1185">Reference proteome</keyword>
<dbReference type="GO" id="GO:0008610">
    <property type="term" value="P:lipid biosynthetic process"/>
    <property type="evidence" value="ECO:0007669"/>
    <property type="project" value="InterPro"/>
</dbReference>
<evidence type="ECO:0000256" key="4">
    <source>
        <dbReference type="ARBA" id="ARBA00023136"/>
    </source>
</evidence>
<dbReference type="InterPro" id="IPR050307">
    <property type="entry name" value="Sterol_Desaturase_Related"/>
</dbReference>
<feature type="transmembrane region" description="Helical" evidence="5">
    <location>
        <begin position="168"/>
        <end position="187"/>
    </location>
</feature>
<dbReference type="GeneID" id="54366285"/>
<evidence type="ECO:0000256" key="2">
    <source>
        <dbReference type="ARBA" id="ARBA00022692"/>
    </source>
</evidence>
<dbReference type="OrthoDB" id="6354873at2759"/>
<dbReference type="Proteomes" id="UP000504637">
    <property type="component" value="Unplaced"/>
</dbReference>
<keyword evidence="2 5" id="KW-0812">Transmembrane</keyword>
<evidence type="ECO:0000256" key="5">
    <source>
        <dbReference type="SAM" id="Phobius"/>
    </source>
</evidence>
<evidence type="ECO:0000256" key="1">
    <source>
        <dbReference type="ARBA" id="ARBA00004370"/>
    </source>
</evidence>
<reference evidence="8" key="1">
    <citation type="submission" date="2020-01" db="EMBL/GenBank/DDBJ databases">
        <authorList>
            <consortium name="DOE Joint Genome Institute"/>
            <person name="Haridas S."/>
            <person name="Albert R."/>
            <person name="Binder M."/>
            <person name="Bloem J."/>
            <person name="Labutti K."/>
            <person name="Salamov A."/>
            <person name="Andreopoulos B."/>
            <person name="Baker S.E."/>
            <person name="Barry K."/>
            <person name="Bills G."/>
            <person name="Bluhm B.H."/>
            <person name="Cannon C."/>
            <person name="Castanera R."/>
            <person name="Culley D.E."/>
            <person name="Daum C."/>
            <person name="Ezra D."/>
            <person name="Gonzalez J.B."/>
            <person name="Henrissat B."/>
            <person name="Kuo A."/>
            <person name="Liang C."/>
            <person name="Lipzen A."/>
            <person name="Lutzoni F."/>
            <person name="Magnuson J."/>
            <person name="Mondo S."/>
            <person name="Nolan M."/>
            <person name="Ohm R."/>
            <person name="Pangilinan J."/>
            <person name="Park H.-J."/>
            <person name="Ramirez L."/>
            <person name="Alfaro M."/>
            <person name="Sun H."/>
            <person name="Tritt A."/>
            <person name="Yoshinaga Y."/>
            <person name="Zwiers L.-H."/>
            <person name="Turgeon B.G."/>
            <person name="Goodwin S.B."/>
            <person name="Spatafora J.W."/>
            <person name="Crous P.W."/>
            <person name="Grigoriev I.V."/>
        </authorList>
    </citation>
    <scope>NUCLEOTIDE SEQUENCE</scope>
    <source>
        <strain evidence="8">CBS 342.82</strain>
    </source>
</reference>
<accession>A0A6J3M0N0</accession>
<keyword evidence="3 5" id="KW-1133">Transmembrane helix</keyword>
<evidence type="ECO:0000313" key="7">
    <source>
        <dbReference type="Proteomes" id="UP000504637"/>
    </source>
</evidence>
<feature type="transmembrane region" description="Helical" evidence="5">
    <location>
        <begin position="60"/>
        <end position="79"/>
    </location>
</feature>
<dbReference type="InterPro" id="IPR006694">
    <property type="entry name" value="Fatty_acid_hydroxylase"/>
</dbReference>
<sequence>MAAVQNPMACTWRNKDPKTWDWKTRAISRMDHWHNDDNTFPIFQKTDKIRWMDQWSVNRWILMHAAWPVAIHAAYNYLLGWVIGPLPSILAFGLYLVGALVNLLFEVRCLGMMAHETGFLDGDKHSRDKVPDVGIGKVLSSIIAIVNVRSALIVALTYRRHDPIALSWWIPAELFLYPILLDFYFYIYHRATHEIDGLWKYHRTHHLTKHPSPILSSYADVEQEFIEMALVPFLTFVTLKLMGFPMGFYDWWLCSQYQLYTEAVGHSGIRIAMSAPGMSGWYLGKVGCELLLEDHDLHHRQGWKKAGNYGKATRLWDRIFGTCLNRIESKPEQVDYQNPVKMCWL</sequence>
<evidence type="ECO:0000313" key="8">
    <source>
        <dbReference type="RefSeq" id="XP_033458494.1"/>
    </source>
</evidence>
<evidence type="ECO:0000259" key="6">
    <source>
        <dbReference type="Pfam" id="PF04116"/>
    </source>
</evidence>
<reference evidence="8" key="2">
    <citation type="submission" date="2020-04" db="EMBL/GenBank/DDBJ databases">
        <authorList>
            <consortium name="NCBI Genome Project"/>
        </authorList>
    </citation>
    <scope>NUCLEOTIDE SEQUENCE</scope>
    <source>
        <strain evidence="8">CBS 342.82</strain>
    </source>
</reference>
<dbReference type="RefSeq" id="XP_033458494.1">
    <property type="nucleotide sequence ID" value="XM_033608485.1"/>
</dbReference>
<dbReference type="Pfam" id="PF04116">
    <property type="entry name" value="FA_hydroxylase"/>
    <property type="match status" value="1"/>
</dbReference>
<comment type="subcellular location">
    <subcellularLocation>
        <location evidence="1">Membrane</location>
    </subcellularLocation>
</comment>
<gene>
    <name evidence="8" type="ORF">K489DRAFT_432430</name>
</gene>
<dbReference type="GO" id="GO:0016020">
    <property type="term" value="C:membrane"/>
    <property type="evidence" value="ECO:0007669"/>
    <property type="project" value="UniProtKB-SubCell"/>
</dbReference>
<feature type="transmembrane region" description="Helical" evidence="5">
    <location>
        <begin position="134"/>
        <end position="156"/>
    </location>
</feature>
<dbReference type="PANTHER" id="PTHR11863">
    <property type="entry name" value="STEROL DESATURASE"/>
    <property type="match status" value="1"/>
</dbReference>
<dbReference type="GO" id="GO:0005506">
    <property type="term" value="F:iron ion binding"/>
    <property type="evidence" value="ECO:0007669"/>
    <property type="project" value="InterPro"/>
</dbReference>
<name>A0A6J3M0N0_9PEZI</name>
<reference evidence="8" key="3">
    <citation type="submission" date="2025-08" db="UniProtKB">
        <authorList>
            <consortium name="RefSeq"/>
        </authorList>
    </citation>
    <scope>IDENTIFICATION</scope>
    <source>
        <strain evidence="8">CBS 342.82</strain>
    </source>
</reference>
<feature type="transmembrane region" description="Helical" evidence="5">
    <location>
        <begin position="85"/>
        <end position="105"/>
    </location>
</feature>
<keyword evidence="4 5" id="KW-0472">Membrane</keyword>
<protein>
    <recommendedName>
        <fullName evidence="6">Fatty acid hydroxylase domain-containing protein</fullName>
    </recommendedName>
</protein>
<dbReference type="AlphaFoldDB" id="A0A6J3M0N0"/>
<organism evidence="8">
    <name type="scientific">Dissoconium aciculare CBS 342.82</name>
    <dbReference type="NCBI Taxonomy" id="1314786"/>
    <lineage>
        <taxon>Eukaryota</taxon>
        <taxon>Fungi</taxon>
        <taxon>Dikarya</taxon>
        <taxon>Ascomycota</taxon>
        <taxon>Pezizomycotina</taxon>
        <taxon>Dothideomycetes</taxon>
        <taxon>Dothideomycetidae</taxon>
        <taxon>Mycosphaerellales</taxon>
        <taxon>Dissoconiaceae</taxon>
        <taxon>Dissoconium</taxon>
    </lineage>
</organism>
<evidence type="ECO:0000256" key="3">
    <source>
        <dbReference type="ARBA" id="ARBA00022989"/>
    </source>
</evidence>
<proteinExistence type="predicted"/>
<feature type="domain" description="Fatty acid hydroxylase" evidence="6">
    <location>
        <begin position="175"/>
        <end position="322"/>
    </location>
</feature>